<feature type="region of interest" description="Disordered" evidence="3">
    <location>
        <begin position="61"/>
        <end position="148"/>
    </location>
</feature>
<feature type="region of interest" description="Disordered" evidence="3">
    <location>
        <begin position="1"/>
        <end position="45"/>
    </location>
</feature>
<feature type="compositionally biased region" description="Low complexity" evidence="3">
    <location>
        <begin position="29"/>
        <end position="40"/>
    </location>
</feature>
<evidence type="ECO:0000256" key="3">
    <source>
        <dbReference type="SAM" id="MobiDB-lite"/>
    </source>
</evidence>
<feature type="compositionally biased region" description="Basic and acidic residues" evidence="3">
    <location>
        <begin position="212"/>
        <end position="232"/>
    </location>
</feature>
<dbReference type="PANTHER" id="PTHR23236">
    <property type="entry name" value="EUKARYOTIC TRANSLATION INITIATION FACTOR 4B/4H"/>
    <property type="match status" value="1"/>
</dbReference>
<feature type="compositionally biased region" description="Basic and acidic residues" evidence="3">
    <location>
        <begin position="634"/>
        <end position="645"/>
    </location>
</feature>
<feature type="region of interest" description="Disordered" evidence="3">
    <location>
        <begin position="485"/>
        <end position="645"/>
    </location>
</feature>
<evidence type="ECO:0000259" key="4">
    <source>
        <dbReference type="PROSITE" id="PS50102"/>
    </source>
</evidence>
<evidence type="ECO:0000256" key="2">
    <source>
        <dbReference type="PROSITE-ProRule" id="PRU00176"/>
    </source>
</evidence>
<feature type="domain" description="RRM" evidence="4">
    <location>
        <begin position="650"/>
        <end position="734"/>
    </location>
</feature>
<keyword evidence="6" id="KW-1185">Reference proteome</keyword>
<sequence>MAHHLSTMPKASSRAPLPTSSSDFALPNSSTASPGASSSSVTLEDPTFLFHRLRRSSIRRGTPLHSPLATSFSLHAKRRSQSTFSIAEESESDKDRMMTDSPNSSETHTPPLKAPSNSEEDLSCNSKAPVRQPPLTPPRRRSSASMDAADIPTIFSRRLQFPTNTRQRQLKQPRILNLLAEARPEEAEVKSEAAFQKMVASVSDLPRTPRPLTDRGRYPEEAPPEEVTREDSPSDDELEADEEPFSFVAPVATGTQPISIKRPRTHTPAGSITSSINGDDNGMSISETSSSFGGGMDIDAPLGSPLLSSMSVNQWRFTPPPTTSAVRSNKRKLEERFDPYPNSSKRRAVSPSMQYLRDQSGSSSYTRGTNSRLPISIPIAIPVSNASSATSSPTVGNYSYPRGIGISSSPTLRATLSMPSPILRPIARRLQDEESEIRIEGAGEAVGGLTLGFLPARRKVPQDKNREGKRAGIIFSTCKTSFSNAPRLTPNTMSNVQKLTKKQKKGLAFREGKAGKRKGNGVPDMEDNAVPAMEDQDHAGDDGGAVEIRGDDRQKTGKEVDNKVRDEGKRSDDKTAGKGKGKAAEEDARESAQVVKKEVSKKRKRENDESGEGEEGAEDKKSSSGAKATKKKKGGADAKEEKEKPSKQRFILFLGNLKYTTPLEMIQKHFASCDPQPTIRLLTPKKVPGAPAQKLKSKGCAFLEFTHRNALQQGLKLHQSTLDGRQINVELTAGGGGKSEARLTKVKERNKALFDQREEKVEKEIQETGAFPNLPSKPQRFSATSGLDHAPSTKRTWTVGDIEETETHRGGQRHRKKEKLGRPAKSWGTGVNSIPVG</sequence>
<feature type="compositionally biased region" description="Polar residues" evidence="3">
    <location>
        <begin position="268"/>
        <end position="291"/>
    </location>
</feature>
<evidence type="ECO:0000313" key="6">
    <source>
        <dbReference type="Proteomes" id="UP000567179"/>
    </source>
</evidence>
<dbReference type="OrthoDB" id="5396103at2759"/>
<reference evidence="5 6" key="1">
    <citation type="journal article" date="2020" name="ISME J.">
        <title>Uncovering the hidden diversity of litter-decomposition mechanisms in mushroom-forming fungi.</title>
        <authorList>
            <person name="Floudas D."/>
            <person name="Bentzer J."/>
            <person name="Ahren D."/>
            <person name="Johansson T."/>
            <person name="Persson P."/>
            <person name="Tunlid A."/>
        </authorList>
    </citation>
    <scope>NUCLEOTIDE SEQUENCE [LARGE SCALE GENOMIC DNA]</scope>
    <source>
        <strain evidence="5 6">CBS 101986</strain>
    </source>
</reference>
<dbReference type="Proteomes" id="UP000567179">
    <property type="component" value="Unassembled WGS sequence"/>
</dbReference>
<dbReference type="Gene3D" id="3.30.70.330">
    <property type="match status" value="1"/>
</dbReference>
<keyword evidence="1 2" id="KW-0694">RNA-binding</keyword>
<feature type="compositionally biased region" description="Basic and acidic residues" evidence="3">
    <location>
        <begin position="548"/>
        <end position="598"/>
    </location>
</feature>
<dbReference type="AlphaFoldDB" id="A0A8H5EUC7"/>
<dbReference type="InterPro" id="IPR012677">
    <property type="entry name" value="Nucleotide-bd_a/b_plait_sf"/>
</dbReference>
<evidence type="ECO:0000256" key="1">
    <source>
        <dbReference type="ARBA" id="ARBA00022884"/>
    </source>
</evidence>
<feature type="compositionally biased region" description="Acidic residues" evidence="3">
    <location>
        <begin position="233"/>
        <end position="244"/>
    </location>
</feature>
<dbReference type="PANTHER" id="PTHR23236:SF51">
    <property type="entry name" value="NUCLEOLAR PROTEIN 6"/>
    <property type="match status" value="1"/>
</dbReference>
<proteinExistence type="predicted"/>
<feature type="compositionally biased region" description="Basic residues" evidence="3">
    <location>
        <begin position="810"/>
        <end position="819"/>
    </location>
</feature>
<dbReference type="GO" id="GO:0019843">
    <property type="term" value="F:rRNA binding"/>
    <property type="evidence" value="ECO:0007669"/>
    <property type="project" value="TreeGrafter"/>
</dbReference>
<accession>A0A8H5EUC7</accession>
<dbReference type="InterPro" id="IPR000504">
    <property type="entry name" value="RRM_dom"/>
</dbReference>
<organism evidence="5 6">
    <name type="scientific">Psilocybe cf. subviscida</name>
    <dbReference type="NCBI Taxonomy" id="2480587"/>
    <lineage>
        <taxon>Eukaryota</taxon>
        <taxon>Fungi</taxon>
        <taxon>Dikarya</taxon>
        <taxon>Basidiomycota</taxon>
        <taxon>Agaricomycotina</taxon>
        <taxon>Agaricomycetes</taxon>
        <taxon>Agaricomycetidae</taxon>
        <taxon>Agaricales</taxon>
        <taxon>Agaricineae</taxon>
        <taxon>Strophariaceae</taxon>
        <taxon>Psilocybe</taxon>
    </lineage>
</organism>
<dbReference type="PROSITE" id="PS50102">
    <property type="entry name" value="RRM"/>
    <property type="match status" value="1"/>
</dbReference>
<dbReference type="GO" id="GO:0042274">
    <property type="term" value="P:ribosomal small subunit biogenesis"/>
    <property type="evidence" value="ECO:0007669"/>
    <property type="project" value="TreeGrafter"/>
</dbReference>
<feature type="region of interest" description="Disordered" evidence="3">
    <location>
        <begin position="770"/>
        <end position="837"/>
    </location>
</feature>
<dbReference type="SUPFAM" id="SSF54928">
    <property type="entry name" value="RNA-binding domain, RBD"/>
    <property type="match status" value="1"/>
</dbReference>
<dbReference type="CDD" id="cd12400">
    <property type="entry name" value="RRM_Nop6"/>
    <property type="match status" value="1"/>
</dbReference>
<feature type="region of interest" description="Disordered" evidence="3">
    <location>
        <begin position="313"/>
        <end position="369"/>
    </location>
</feature>
<dbReference type="SMART" id="SM00360">
    <property type="entry name" value="RRM"/>
    <property type="match status" value="1"/>
</dbReference>
<comment type="caution">
    <text evidence="5">The sequence shown here is derived from an EMBL/GenBank/DDBJ whole genome shotgun (WGS) entry which is preliminary data.</text>
</comment>
<gene>
    <name evidence="5" type="ORF">D9619_002921</name>
</gene>
<evidence type="ECO:0000313" key="5">
    <source>
        <dbReference type="EMBL" id="KAF5312298.1"/>
    </source>
</evidence>
<feature type="compositionally biased region" description="Polar residues" evidence="3">
    <location>
        <begin position="351"/>
        <end position="369"/>
    </location>
</feature>
<dbReference type="InterPro" id="IPR034228">
    <property type="entry name" value="Nop6_RRM"/>
</dbReference>
<feature type="compositionally biased region" description="Polar residues" evidence="3">
    <location>
        <begin position="485"/>
        <end position="498"/>
    </location>
</feature>
<name>A0A8H5EUC7_9AGAR</name>
<feature type="region of interest" description="Disordered" evidence="3">
    <location>
        <begin position="200"/>
        <end position="297"/>
    </location>
</feature>
<dbReference type="GO" id="GO:0005730">
    <property type="term" value="C:nucleolus"/>
    <property type="evidence" value="ECO:0007669"/>
    <property type="project" value="TreeGrafter"/>
</dbReference>
<dbReference type="EMBL" id="JAACJJ010000056">
    <property type="protein sequence ID" value="KAF5312298.1"/>
    <property type="molecule type" value="Genomic_DNA"/>
</dbReference>
<protein>
    <recommendedName>
        <fullName evidence="4">RRM domain-containing protein</fullName>
    </recommendedName>
</protein>
<dbReference type="InterPro" id="IPR035979">
    <property type="entry name" value="RBD_domain_sf"/>
</dbReference>